<feature type="compositionally biased region" description="Basic and acidic residues" evidence="6">
    <location>
        <begin position="17"/>
        <end position="31"/>
    </location>
</feature>
<feature type="compositionally biased region" description="Polar residues" evidence="6">
    <location>
        <begin position="156"/>
        <end position="171"/>
    </location>
</feature>
<feature type="compositionally biased region" description="Polar residues" evidence="6">
    <location>
        <begin position="1"/>
        <end position="11"/>
    </location>
</feature>
<dbReference type="GO" id="GO:0032040">
    <property type="term" value="C:small-subunit processome"/>
    <property type="evidence" value="ECO:0007669"/>
    <property type="project" value="UniProtKB-UniRule"/>
</dbReference>
<evidence type="ECO:0000256" key="4">
    <source>
        <dbReference type="ARBA" id="ARBA00023242"/>
    </source>
</evidence>
<accession>A0A1D1UZZ7</accession>
<sequence>MSTWTRTSKAQQRIHKERSQPESRQKLGFLEKKKDYKLRAADHERKKTTIKALRQKALDRNPDEFYFHMHNSKVENGKHMEKKKKDDDTDEQMMLLQSQNLAYIRSKCVAEQKKIDRLKSSLSMTFTGKAGSKHKFFAEDGKEKQDLSQKLLQQMVSSTGTQPQDESWETLTDSEKTLAKQRRKSVKELEQRMAREKQLRITEQKLQVRKLLLGKTKPIRLKDASKDAPAVYKWEFSRKR</sequence>
<evidence type="ECO:0000256" key="2">
    <source>
        <dbReference type="ARBA" id="ARBA00008105"/>
    </source>
</evidence>
<feature type="region of interest" description="Disordered" evidence="6">
    <location>
        <begin position="156"/>
        <end position="194"/>
    </location>
</feature>
<feature type="region of interest" description="Disordered" evidence="6">
    <location>
        <begin position="1"/>
        <end position="31"/>
    </location>
</feature>
<evidence type="ECO:0000313" key="7">
    <source>
        <dbReference type="EMBL" id="GAU93975.1"/>
    </source>
</evidence>
<dbReference type="STRING" id="947166.A0A1D1UZZ7"/>
<evidence type="ECO:0000256" key="3">
    <source>
        <dbReference type="ARBA" id="ARBA00022552"/>
    </source>
</evidence>
<evidence type="ECO:0000313" key="8">
    <source>
        <dbReference type="Proteomes" id="UP000186922"/>
    </source>
</evidence>
<keyword evidence="8" id="KW-1185">Reference proteome</keyword>
<comment type="subunit">
    <text evidence="5">Component of the ribosomal small subunit (SSU) processome.</text>
</comment>
<dbReference type="Proteomes" id="UP000186922">
    <property type="component" value="Unassembled WGS sequence"/>
</dbReference>
<dbReference type="EMBL" id="BDGG01000002">
    <property type="protein sequence ID" value="GAU93975.1"/>
    <property type="molecule type" value="Genomic_DNA"/>
</dbReference>
<dbReference type="PANTHER" id="PTHR12838">
    <property type="entry name" value="U3 SMALL NUCLEOLAR RNA-ASSOCIATED PROTEIN 11"/>
    <property type="match status" value="1"/>
</dbReference>
<comment type="caution">
    <text evidence="7">The sequence shown here is derived from an EMBL/GenBank/DDBJ whole genome shotgun (WGS) entry which is preliminary data.</text>
</comment>
<dbReference type="AlphaFoldDB" id="A0A1D1UZZ7"/>
<evidence type="ECO:0000256" key="5">
    <source>
        <dbReference type="PIRNR" id="PIRNR015952"/>
    </source>
</evidence>
<comment type="subcellular location">
    <subcellularLocation>
        <location evidence="1 5">Nucleus</location>
        <location evidence="1 5">Nucleolus</location>
    </subcellularLocation>
</comment>
<dbReference type="PIRSF" id="PIRSF015952">
    <property type="entry name" value="U3snoRNP11"/>
    <property type="match status" value="1"/>
</dbReference>
<dbReference type="InterPro" id="IPR007144">
    <property type="entry name" value="SSU_processome_Utp11"/>
</dbReference>
<dbReference type="GO" id="GO:0006364">
    <property type="term" value="P:rRNA processing"/>
    <property type="evidence" value="ECO:0007669"/>
    <property type="project" value="UniProtKB-UniRule"/>
</dbReference>
<evidence type="ECO:0000256" key="1">
    <source>
        <dbReference type="ARBA" id="ARBA00004604"/>
    </source>
</evidence>
<proteinExistence type="inferred from homology"/>
<protein>
    <recommendedName>
        <fullName evidence="5">U3 small nucleolar RNA-associated protein 11</fullName>
        <shortName evidence="5">U3 snoRNA-associated protein 11</shortName>
    </recommendedName>
</protein>
<dbReference type="PANTHER" id="PTHR12838:SF0">
    <property type="entry name" value="U3 SMALL NUCLEOLAR RNA-ASSOCIATED PROTEIN 11-RELATED"/>
    <property type="match status" value="1"/>
</dbReference>
<organism evidence="7 8">
    <name type="scientific">Ramazzottius varieornatus</name>
    <name type="common">Water bear</name>
    <name type="synonym">Tardigrade</name>
    <dbReference type="NCBI Taxonomy" id="947166"/>
    <lineage>
        <taxon>Eukaryota</taxon>
        <taxon>Metazoa</taxon>
        <taxon>Ecdysozoa</taxon>
        <taxon>Tardigrada</taxon>
        <taxon>Eutardigrada</taxon>
        <taxon>Parachela</taxon>
        <taxon>Hypsibioidea</taxon>
        <taxon>Ramazzottiidae</taxon>
        <taxon>Ramazzottius</taxon>
    </lineage>
</organism>
<gene>
    <name evidence="7" type="primary">RvY_05825-1</name>
    <name evidence="7" type="synonym">RvY_05825.1</name>
    <name evidence="7" type="ORF">RvY_05825</name>
</gene>
<comment type="function">
    <text evidence="5">Involved in nucleolar processing of pre-18S ribosomal RNA.</text>
</comment>
<keyword evidence="3 5" id="KW-0698">rRNA processing</keyword>
<name>A0A1D1UZZ7_RAMVA</name>
<dbReference type="Pfam" id="PF03998">
    <property type="entry name" value="Utp11"/>
    <property type="match status" value="1"/>
</dbReference>
<dbReference type="OrthoDB" id="29058at2759"/>
<reference evidence="7 8" key="1">
    <citation type="journal article" date="2016" name="Nat. Commun.">
        <title>Extremotolerant tardigrade genome and improved radiotolerance of human cultured cells by tardigrade-unique protein.</title>
        <authorList>
            <person name="Hashimoto T."/>
            <person name="Horikawa D.D."/>
            <person name="Saito Y."/>
            <person name="Kuwahara H."/>
            <person name="Kozuka-Hata H."/>
            <person name="Shin-I T."/>
            <person name="Minakuchi Y."/>
            <person name="Ohishi K."/>
            <person name="Motoyama A."/>
            <person name="Aizu T."/>
            <person name="Enomoto A."/>
            <person name="Kondo K."/>
            <person name="Tanaka S."/>
            <person name="Hara Y."/>
            <person name="Koshikawa S."/>
            <person name="Sagara H."/>
            <person name="Miura T."/>
            <person name="Yokobori S."/>
            <person name="Miyagawa K."/>
            <person name="Suzuki Y."/>
            <person name="Kubo T."/>
            <person name="Oyama M."/>
            <person name="Kohara Y."/>
            <person name="Fujiyama A."/>
            <person name="Arakawa K."/>
            <person name="Katayama T."/>
            <person name="Toyoda A."/>
            <person name="Kunieda T."/>
        </authorList>
    </citation>
    <scope>NUCLEOTIDE SEQUENCE [LARGE SCALE GENOMIC DNA]</scope>
    <source>
        <strain evidence="7 8">YOKOZUNA-1</strain>
    </source>
</reference>
<evidence type="ECO:0000256" key="6">
    <source>
        <dbReference type="SAM" id="MobiDB-lite"/>
    </source>
</evidence>
<comment type="similarity">
    <text evidence="2 5">Belongs to the UTP11 family.</text>
</comment>
<keyword evidence="4 5" id="KW-0539">Nucleus</keyword>